<dbReference type="PANTHER" id="PTHR38445">
    <property type="entry name" value="HTH-TYPE TRANSCRIPTIONAL REPRESSOR YTRA"/>
    <property type="match status" value="1"/>
</dbReference>
<dbReference type="InterPro" id="IPR036388">
    <property type="entry name" value="WH-like_DNA-bd_sf"/>
</dbReference>
<keyword evidence="1" id="KW-0805">Transcription regulation</keyword>
<dbReference type="EMBL" id="FNID01000003">
    <property type="protein sequence ID" value="SDM66018.1"/>
    <property type="molecule type" value="Genomic_DNA"/>
</dbReference>
<dbReference type="SUPFAM" id="SSF46785">
    <property type="entry name" value="Winged helix' DNA-binding domain"/>
    <property type="match status" value="1"/>
</dbReference>
<dbReference type="InterPro" id="IPR036390">
    <property type="entry name" value="WH_DNA-bd_sf"/>
</dbReference>
<dbReference type="PANTHER" id="PTHR38445:SF7">
    <property type="entry name" value="GNTR-FAMILY TRANSCRIPTIONAL REGULATOR"/>
    <property type="match status" value="1"/>
</dbReference>
<dbReference type="InterPro" id="IPR000524">
    <property type="entry name" value="Tscrpt_reg_HTH_GntR"/>
</dbReference>
<gene>
    <name evidence="5" type="ORF">SAMN05192585_10324</name>
</gene>
<name>A0A1G9V1L8_9FIRM</name>
<evidence type="ECO:0000313" key="5">
    <source>
        <dbReference type="EMBL" id="SDM66018.1"/>
    </source>
</evidence>
<feature type="domain" description="HTH gntR-type" evidence="4">
    <location>
        <begin position="15"/>
        <end position="83"/>
    </location>
</feature>
<dbReference type="Proteomes" id="UP000199182">
    <property type="component" value="Unassembled WGS sequence"/>
</dbReference>
<reference evidence="5 6" key="1">
    <citation type="submission" date="2016-10" db="EMBL/GenBank/DDBJ databases">
        <authorList>
            <person name="de Groot N.N."/>
        </authorList>
    </citation>
    <scope>NUCLEOTIDE SEQUENCE [LARGE SCALE GENOMIC DNA]</scope>
    <source>
        <strain evidence="5 6">CGMCC 1.5012</strain>
    </source>
</reference>
<evidence type="ECO:0000256" key="1">
    <source>
        <dbReference type="ARBA" id="ARBA00023015"/>
    </source>
</evidence>
<dbReference type="GO" id="GO:0003677">
    <property type="term" value="F:DNA binding"/>
    <property type="evidence" value="ECO:0007669"/>
    <property type="project" value="UniProtKB-KW"/>
</dbReference>
<evidence type="ECO:0000259" key="4">
    <source>
        <dbReference type="PROSITE" id="PS50949"/>
    </source>
</evidence>
<evidence type="ECO:0000256" key="3">
    <source>
        <dbReference type="ARBA" id="ARBA00023163"/>
    </source>
</evidence>
<keyword evidence="2" id="KW-0238">DNA-binding</keyword>
<dbReference type="SMART" id="SM00345">
    <property type="entry name" value="HTH_GNTR"/>
    <property type="match status" value="1"/>
</dbReference>
<accession>A0A1G9V1L8</accession>
<dbReference type="Pfam" id="PF00392">
    <property type="entry name" value="GntR"/>
    <property type="match status" value="1"/>
</dbReference>
<evidence type="ECO:0000256" key="2">
    <source>
        <dbReference type="ARBA" id="ARBA00023125"/>
    </source>
</evidence>
<dbReference type="PROSITE" id="PS50949">
    <property type="entry name" value="HTH_GNTR"/>
    <property type="match status" value="1"/>
</dbReference>
<keyword evidence="3" id="KW-0804">Transcription</keyword>
<evidence type="ECO:0000313" key="6">
    <source>
        <dbReference type="Proteomes" id="UP000199182"/>
    </source>
</evidence>
<organism evidence="5 6">
    <name type="scientific">Acetanaerobacterium elongatum</name>
    <dbReference type="NCBI Taxonomy" id="258515"/>
    <lineage>
        <taxon>Bacteria</taxon>
        <taxon>Bacillati</taxon>
        <taxon>Bacillota</taxon>
        <taxon>Clostridia</taxon>
        <taxon>Eubacteriales</taxon>
        <taxon>Oscillospiraceae</taxon>
        <taxon>Acetanaerobacterium</taxon>
    </lineage>
</organism>
<dbReference type="GO" id="GO:0003700">
    <property type="term" value="F:DNA-binding transcription factor activity"/>
    <property type="evidence" value="ECO:0007669"/>
    <property type="project" value="InterPro"/>
</dbReference>
<dbReference type="AlphaFoldDB" id="A0A1G9V1L8"/>
<dbReference type="STRING" id="258515.SAMN05192585_10324"/>
<proteinExistence type="predicted"/>
<protein>
    <submittedName>
        <fullName evidence="5">GntR family transcriptional regulator</fullName>
    </submittedName>
</protein>
<sequence>MIQRLEIIISNSGDIPIYEQIVTQVKNMILTGALHEGDALPSMRLLAKELRISVITTKRAYEELEREGFITSFTGKGSFVASKNTELIREEQLKIIEGHLGKAVTAAKSCGVTLKELSDALTCLYGDD</sequence>
<keyword evidence="6" id="KW-1185">Reference proteome</keyword>
<dbReference type="Gene3D" id="1.10.10.10">
    <property type="entry name" value="Winged helix-like DNA-binding domain superfamily/Winged helix DNA-binding domain"/>
    <property type="match status" value="1"/>
</dbReference>
<dbReference type="CDD" id="cd07377">
    <property type="entry name" value="WHTH_GntR"/>
    <property type="match status" value="1"/>
</dbReference>